<dbReference type="PATRIC" id="fig|555500.3.peg.1082"/>
<dbReference type="PROSITE" id="PS51257">
    <property type="entry name" value="PROKAR_LIPOPROTEIN"/>
    <property type="match status" value="1"/>
</dbReference>
<keyword evidence="2" id="KW-1185">Reference proteome</keyword>
<evidence type="ECO:0000313" key="2">
    <source>
        <dbReference type="Proteomes" id="UP000007364"/>
    </source>
</evidence>
<evidence type="ECO:0000313" key="1">
    <source>
        <dbReference type="EMBL" id="EKF55930.1"/>
    </source>
</evidence>
<dbReference type="EMBL" id="AMSG01000004">
    <property type="protein sequence ID" value="EKF55930.1"/>
    <property type="molecule type" value="Genomic_DNA"/>
</dbReference>
<dbReference type="InterPro" id="IPR019853">
    <property type="entry name" value="GldB-like"/>
</dbReference>
<protein>
    <submittedName>
        <fullName evidence="1">Gliding motility membrane lipoprotein</fullName>
    </submittedName>
</protein>
<dbReference type="Pfam" id="PF25594">
    <property type="entry name" value="GldB_lipo"/>
    <property type="match status" value="1"/>
</dbReference>
<dbReference type="AlphaFoldDB" id="K2PTN2"/>
<dbReference type="Proteomes" id="UP000007364">
    <property type="component" value="Unassembled WGS sequence"/>
</dbReference>
<accession>K2PTN2</accession>
<dbReference type="eggNOG" id="COG5504">
    <property type="taxonomic scope" value="Bacteria"/>
</dbReference>
<comment type="caution">
    <text evidence="1">The sequence shown here is derived from an EMBL/GenBank/DDBJ whole genome shotgun (WGS) entry which is preliminary data.</text>
</comment>
<reference evidence="1 2" key="1">
    <citation type="journal article" date="2012" name="J. Bacteriol.">
        <title>Genome Sequence of Galbibacter marinum Type Strain ck-I2-15.</title>
        <authorList>
            <person name="Lai Q."/>
            <person name="Li C."/>
            <person name="Shao Z."/>
        </authorList>
    </citation>
    <scope>NUCLEOTIDE SEQUENCE [LARGE SCALE GENOMIC DNA]</scope>
    <source>
        <strain evidence="2">ck-I2-15</strain>
    </source>
</reference>
<name>K2PTN2_9FLAO</name>
<dbReference type="STRING" id="555500.I215_05240"/>
<gene>
    <name evidence="1" type="ORF">I215_05240</name>
</gene>
<keyword evidence="1" id="KW-0449">Lipoprotein</keyword>
<dbReference type="NCBIfam" id="TIGR03514">
    <property type="entry name" value="GldB_lipo"/>
    <property type="match status" value="1"/>
</dbReference>
<organism evidence="1 2">
    <name type="scientific">Galbibacter marinus</name>
    <dbReference type="NCBI Taxonomy" id="555500"/>
    <lineage>
        <taxon>Bacteria</taxon>
        <taxon>Pseudomonadati</taxon>
        <taxon>Bacteroidota</taxon>
        <taxon>Flavobacteriia</taxon>
        <taxon>Flavobacteriales</taxon>
        <taxon>Flavobacteriaceae</taxon>
        <taxon>Galbibacter</taxon>
    </lineage>
</organism>
<sequence>MYLKLLKNKLPKVLKILPMCKFFGLFIAILIMSCSSDSKLEAEIAEVDVKVRIDRFDEKFANGSAQDLPDLKKNYPYLFPTQFSDSVWIDRMQDSLHQVMAKEINQKFSDFKHDTIAIHQLFQHVKYYFPEFTPVKIITVNSDVDYRNRIIYADTLMLVGLDNYLGADHEFYKGIQQFIRANFEKERVVIDMAKAISRSTIKATPSRDFLSKIVYYGKLYYVMSNFLPKVEDSQIIGYSQDQWQWSLTNEEYIWRYFISNELLFSTDSKLDDRFIDPAPFSKFYLELDNESPGRLGQFIGWRIVDAYMKNNEVSLHELLGESAASLFKKSQYKPKK</sequence>
<proteinExistence type="predicted"/>